<dbReference type="EMBL" id="AP025592">
    <property type="protein sequence ID" value="BDG10120.1"/>
    <property type="molecule type" value="Genomic_DNA"/>
</dbReference>
<evidence type="ECO:0000256" key="4">
    <source>
        <dbReference type="ARBA" id="ARBA00022691"/>
    </source>
</evidence>
<proteinExistence type="inferred from homology"/>
<dbReference type="GO" id="GO:0032259">
    <property type="term" value="P:methylation"/>
    <property type="evidence" value="ECO:0007669"/>
    <property type="project" value="UniProtKB-KW"/>
</dbReference>
<evidence type="ECO:0000256" key="5">
    <source>
        <dbReference type="HAMAP-Rule" id="MF_01813"/>
    </source>
</evidence>
<comment type="caution">
    <text evidence="5">Lacks conserved residue(s) required for the propagation of feature annotation.</text>
</comment>
<keyword evidence="3 5" id="KW-0808">Transferase</keyword>
<evidence type="ECO:0000313" key="6">
    <source>
        <dbReference type="EMBL" id="BDG10120.1"/>
    </source>
</evidence>
<dbReference type="Pfam" id="PF01209">
    <property type="entry name" value="Ubie_methyltran"/>
    <property type="match status" value="1"/>
</dbReference>
<dbReference type="PROSITE" id="PS51608">
    <property type="entry name" value="SAM_MT_UBIE"/>
    <property type="match status" value="1"/>
</dbReference>
<dbReference type="InterPro" id="IPR004033">
    <property type="entry name" value="UbiE/COQ5_MeTrFase"/>
</dbReference>
<gene>
    <name evidence="5 6" type="primary">menG</name>
    <name evidence="6" type="ORF">AMPC_32330</name>
</gene>
<evidence type="ECO:0000256" key="2">
    <source>
        <dbReference type="ARBA" id="ARBA00022603"/>
    </source>
</evidence>
<dbReference type="PANTHER" id="PTHR43591:SF24">
    <property type="entry name" value="2-METHOXY-6-POLYPRENYL-1,4-BENZOQUINOL METHYLASE, MITOCHONDRIAL"/>
    <property type="match status" value="1"/>
</dbReference>
<evidence type="ECO:0000313" key="7">
    <source>
        <dbReference type="Proteomes" id="UP001162734"/>
    </source>
</evidence>
<keyword evidence="1 5" id="KW-0474">Menaquinone biosynthesis</keyword>
<dbReference type="EC" id="2.1.1.163" evidence="5"/>
<dbReference type="CDD" id="cd02440">
    <property type="entry name" value="AdoMet_MTases"/>
    <property type="match status" value="1"/>
</dbReference>
<comment type="function">
    <text evidence="5">Methyltransferase required for the conversion of demethylmenaquinol (DMKH2) to menaquinol (MKH2).</text>
</comment>
<dbReference type="Proteomes" id="UP001162734">
    <property type="component" value="Chromosome"/>
</dbReference>
<feature type="binding site" evidence="5">
    <location>
        <begin position="115"/>
        <end position="116"/>
    </location>
    <ligand>
        <name>S-adenosyl-L-methionine</name>
        <dbReference type="ChEBI" id="CHEBI:59789"/>
    </ligand>
</feature>
<keyword evidence="7" id="KW-1185">Reference proteome</keyword>
<dbReference type="InterPro" id="IPR029063">
    <property type="entry name" value="SAM-dependent_MTases_sf"/>
</dbReference>
<keyword evidence="2 5" id="KW-0489">Methyltransferase</keyword>
<evidence type="ECO:0000256" key="1">
    <source>
        <dbReference type="ARBA" id="ARBA00022428"/>
    </source>
</evidence>
<feature type="binding site" evidence="5">
    <location>
        <position position="74"/>
    </location>
    <ligand>
        <name>S-adenosyl-L-methionine</name>
        <dbReference type="ChEBI" id="CHEBI:59789"/>
    </ligand>
</feature>
<name>A0ABN6NCK2_9BACT</name>
<reference evidence="7" key="1">
    <citation type="journal article" date="2022" name="Int. J. Syst. Evol. Microbiol.">
        <title>Anaeromyxobacter oryzae sp. nov., Anaeromyxobacter diazotrophicus sp. nov. and Anaeromyxobacter paludicola sp. nov., isolated from paddy soils.</title>
        <authorList>
            <person name="Itoh H."/>
            <person name="Xu Z."/>
            <person name="Mise K."/>
            <person name="Masuda Y."/>
            <person name="Ushijima N."/>
            <person name="Hayakawa C."/>
            <person name="Shiratori Y."/>
            <person name="Senoo K."/>
        </authorList>
    </citation>
    <scope>NUCLEOTIDE SEQUENCE [LARGE SCALE GENOMIC DNA]</scope>
    <source>
        <strain evidence="7">Red630</strain>
    </source>
</reference>
<dbReference type="NCBIfam" id="TIGR01934">
    <property type="entry name" value="MenG_MenH_UbiE"/>
    <property type="match status" value="1"/>
</dbReference>
<comment type="similarity">
    <text evidence="5">Belongs to the class I-like SAM-binding methyltransferase superfamily. MenG/UbiE family.</text>
</comment>
<dbReference type="HAMAP" id="MF_01813">
    <property type="entry name" value="MenG_UbiE_methyltr"/>
    <property type="match status" value="1"/>
</dbReference>
<protein>
    <recommendedName>
        <fullName evidence="5">Demethylmenaquinone methyltransferase</fullName>
        <ecNumber evidence="5">2.1.1.163</ecNumber>
    </recommendedName>
</protein>
<dbReference type="GO" id="GO:0008168">
    <property type="term" value="F:methyltransferase activity"/>
    <property type="evidence" value="ECO:0007669"/>
    <property type="project" value="UniProtKB-KW"/>
</dbReference>
<comment type="pathway">
    <text evidence="5">Quinol/quinone metabolism; menaquinone biosynthesis; menaquinol from 1,4-dihydroxy-2-naphthoate: step 2/2.</text>
</comment>
<dbReference type="PANTHER" id="PTHR43591">
    <property type="entry name" value="METHYLTRANSFERASE"/>
    <property type="match status" value="1"/>
</dbReference>
<dbReference type="Gene3D" id="3.40.50.150">
    <property type="entry name" value="Vaccinia Virus protein VP39"/>
    <property type="match status" value="1"/>
</dbReference>
<dbReference type="SUPFAM" id="SSF53335">
    <property type="entry name" value="S-adenosyl-L-methionine-dependent methyltransferases"/>
    <property type="match status" value="1"/>
</dbReference>
<accession>A0ABN6NCK2</accession>
<evidence type="ECO:0000256" key="3">
    <source>
        <dbReference type="ARBA" id="ARBA00022679"/>
    </source>
</evidence>
<organism evidence="6 7">
    <name type="scientific">Anaeromyxobacter paludicola</name>
    <dbReference type="NCBI Taxonomy" id="2918171"/>
    <lineage>
        <taxon>Bacteria</taxon>
        <taxon>Pseudomonadati</taxon>
        <taxon>Myxococcota</taxon>
        <taxon>Myxococcia</taxon>
        <taxon>Myxococcales</taxon>
        <taxon>Cystobacterineae</taxon>
        <taxon>Anaeromyxobacteraceae</taxon>
        <taxon>Anaeromyxobacter</taxon>
    </lineage>
</organism>
<keyword evidence="4 5" id="KW-0949">S-adenosyl-L-methionine</keyword>
<feature type="binding site" evidence="5">
    <location>
        <position position="94"/>
    </location>
    <ligand>
        <name>S-adenosyl-L-methionine</name>
        <dbReference type="ChEBI" id="CHEBI:59789"/>
    </ligand>
</feature>
<comment type="catalytic activity">
    <reaction evidence="5">
        <text>a 2-demethylmenaquinol + S-adenosyl-L-methionine = a menaquinol + S-adenosyl-L-homocysteine + H(+)</text>
        <dbReference type="Rhea" id="RHEA:42640"/>
        <dbReference type="Rhea" id="RHEA-COMP:9539"/>
        <dbReference type="Rhea" id="RHEA-COMP:9563"/>
        <dbReference type="ChEBI" id="CHEBI:15378"/>
        <dbReference type="ChEBI" id="CHEBI:18151"/>
        <dbReference type="ChEBI" id="CHEBI:55437"/>
        <dbReference type="ChEBI" id="CHEBI:57856"/>
        <dbReference type="ChEBI" id="CHEBI:59789"/>
        <dbReference type="EC" id="2.1.1.163"/>
    </reaction>
</comment>
<dbReference type="RefSeq" id="WP_248342514.1">
    <property type="nucleotide sequence ID" value="NZ_AP025592.1"/>
</dbReference>
<sequence>MSDAKRAASEVAPPLPGEAHRAPAVRAMFDRIAPTYDLLNRVLALRVDVAWRRRLIRTLALREGDHLLDLCAGTMDVAAEARRQAPLARVTGADFSLPMLSRGARKTGLPAAQADALALPFKAQSFDALTVAFGVRNLEDLPTGLSEMARVLRPGARLGVLEFFRPQSAGSRLVHNVYNRALLPVVGRAISKDPGAYRYLVESMERFVPREEFERLCREAGFRDVQGVTLFPGVCGLVTGVRA</sequence>